<protein>
    <submittedName>
        <fullName evidence="1">Uncharacterized protein</fullName>
    </submittedName>
</protein>
<reference evidence="1" key="1">
    <citation type="submission" date="2020-06" db="EMBL/GenBank/DDBJ databases">
        <authorList>
            <consortium name="Plant Systems Biology data submission"/>
        </authorList>
    </citation>
    <scope>NUCLEOTIDE SEQUENCE</scope>
    <source>
        <strain evidence="1">D6</strain>
    </source>
</reference>
<accession>A0A9N8HU26</accession>
<organism evidence="1 2">
    <name type="scientific">Seminavis robusta</name>
    <dbReference type="NCBI Taxonomy" id="568900"/>
    <lineage>
        <taxon>Eukaryota</taxon>
        <taxon>Sar</taxon>
        <taxon>Stramenopiles</taxon>
        <taxon>Ochrophyta</taxon>
        <taxon>Bacillariophyta</taxon>
        <taxon>Bacillariophyceae</taxon>
        <taxon>Bacillariophycidae</taxon>
        <taxon>Naviculales</taxon>
        <taxon>Naviculaceae</taxon>
        <taxon>Seminavis</taxon>
    </lineage>
</organism>
<sequence length="154" mass="16817">MGHTDSSPQGEELGIGWLVDLHPVTMKGWVTPDAQKGRGSQSSIVTSRGLATTDMILSYAFELGLELLSYYTTTTMTKHQRSSLCRNEVGSTNGFEKWILLCRFAKVEEGCNVLCNMILAISNGCTHDGVAADQHFCRLVGKLGGKPNLQARPR</sequence>
<keyword evidence="2" id="KW-1185">Reference proteome</keyword>
<proteinExistence type="predicted"/>
<evidence type="ECO:0000313" key="2">
    <source>
        <dbReference type="Proteomes" id="UP001153069"/>
    </source>
</evidence>
<name>A0A9N8HU26_9STRA</name>
<dbReference type="Proteomes" id="UP001153069">
    <property type="component" value="Unassembled WGS sequence"/>
</dbReference>
<comment type="caution">
    <text evidence="1">The sequence shown here is derived from an EMBL/GenBank/DDBJ whole genome shotgun (WGS) entry which is preliminary data.</text>
</comment>
<dbReference type="AlphaFoldDB" id="A0A9N8HU26"/>
<gene>
    <name evidence="1" type="ORF">SEMRO_1684_G290981.1</name>
</gene>
<evidence type="ECO:0000313" key="1">
    <source>
        <dbReference type="EMBL" id="CAB9525492.1"/>
    </source>
</evidence>
<dbReference type="EMBL" id="CAICTM010001682">
    <property type="protein sequence ID" value="CAB9525492.1"/>
    <property type="molecule type" value="Genomic_DNA"/>
</dbReference>